<evidence type="ECO:0000259" key="1">
    <source>
        <dbReference type="Pfam" id="PF14832"/>
    </source>
</evidence>
<accession>A0A1V6T6N8</accession>
<dbReference type="InterPro" id="IPR028116">
    <property type="entry name" value="Cis-CaaD-like"/>
</dbReference>
<dbReference type="OrthoDB" id="2129288at2759"/>
<dbReference type="SUPFAM" id="SSF55331">
    <property type="entry name" value="Tautomerase/MIF"/>
    <property type="match status" value="1"/>
</dbReference>
<protein>
    <recommendedName>
        <fullName evidence="1">Tautomerase cis-CaaD-like domain-containing protein</fullName>
    </recommendedName>
</protein>
<evidence type="ECO:0000313" key="2">
    <source>
        <dbReference type="EMBL" id="OQE21856.1"/>
    </source>
</evidence>
<dbReference type="InterPro" id="IPR014347">
    <property type="entry name" value="Tautomerase/MIF_sf"/>
</dbReference>
<dbReference type="EMBL" id="MLKD01000011">
    <property type="protein sequence ID" value="OQE21856.1"/>
    <property type="molecule type" value="Genomic_DNA"/>
</dbReference>
<organism evidence="2 3">
    <name type="scientific">Penicillium steckii</name>
    <dbReference type="NCBI Taxonomy" id="303698"/>
    <lineage>
        <taxon>Eukaryota</taxon>
        <taxon>Fungi</taxon>
        <taxon>Dikarya</taxon>
        <taxon>Ascomycota</taxon>
        <taxon>Pezizomycotina</taxon>
        <taxon>Eurotiomycetes</taxon>
        <taxon>Eurotiomycetidae</taxon>
        <taxon>Eurotiales</taxon>
        <taxon>Aspergillaceae</taxon>
        <taxon>Penicillium</taxon>
    </lineage>
</organism>
<proteinExistence type="predicted"/>
<dbReference type="Proteomes" id="UP000191285">
    <property type="component" value="Unassembled WGS sequence"/>
</dbReference>
<dbReference type="Pfam" id="PF14832">
    <property type="entry name" value="Tautomerase_3"/>
    <property type="match status" value="1"/>
</dbReference>
<evidence type="ECO:0000313" key="3">
    <source>
        <dbReference type="Proteomes" id="UP000191285"/>
    </source>
</evidence>
<gene>
    <name evidence="2" type="ORF">PENSTE_c011G06806</name>
</gene>
<feature type="domain" description="Tautomerase cis-CaaD-like" evidence="1">
    <location>
        <begin position="1"/>
        <end position="135"/>
    </location>
</feature>
<keyword evidence="3" id="KW-1185">Reference proteome</keyword>
<sequence>MPKLVFNHAAGIFTNEEKSQIAQKMTKIYTSVGLPAFYCHTQFFELPPNSMYAGGETQTNLTTLSIYHIARGFPTKEVEYEFFQNLDDILRPILKPKNVDWELGIYEASRDLWRVNGLMAPETGSVMEKEWFDANGVVDEEVLLRERAHA</sequence>
<dbReference type="AlphaFoldDB" id="A0A1V6T6N8"/>
<reference evidence="3" key="1">
    <citation type="journal article" date="2017" name="Nat. Microbiol.">
        <title>Global analysis of biosynthetic gene clusters reveals vast potential of secondary metabolite production in Penicillium species.</title>
        <authorList>
            <person name="Nielsen J.C."/>
            <person name="Grijseels S."/>
            <person name="Prigent S."/>
            <person name="Ji B."/>
            <person name="Dainat J."/>
            <person name="Nielsen K.F."/>
            <person name="Frisvad J.C."/>
            <person name="Workman M."/>
            <person name="Nielsen J."/>
        </authorList>
    </citation>
    <scope>NUCLEOTIDE SEQUENCE [LARGE SCALE GENOMIC DNA]</scope>
    <source>
        <strain evidence="3">IBT 24891</strain>
    </source>
</reference>
<dbReference type="Gene3D" id="3.30.429.10">
    <property type="entry name" value="Macrophage Migration Inhibitory Factor"/>
    <property type="match status" value="1"/>
</dbReference>
<name>A0A1V6T6N8_9EURO</name>
<comment type="caution">
    <text evidence="2">The sequence shown here is derived from an EMBL/GenBank/DDBJ whole genome shotgun (WGS) entry which is preliminary data.</text>
</comment>